<dbReference type="STRING" id="301148.B4135_2146"/>
<protein>
    <submittedName>
        <fullName evidence="2">Uncharacterized protein</fullName>
    </submittedName>
</protein>
<sequence length="120" mass="12935">MADGRTSGNVFLKRSGEVDREYAAMLRGKTRAIPHSILKIALSILFFKRRAFFGGRASPGSLRRDTGGRARQRVRAASACPHYGITPDPAFSKLSEAGQTGGGIRIGQKGRHVSDGISYT</sequence>
<evidence type="ECO:0000313" key="3">
    <source>
        <dbReference type="Proteomes" id="UP000075683"/>
    </source>
</evidence>
<evidence type="ECO:0000256" key="1">
    <source>
        <dbReference type="SAM" id="MobiDB-lite"/>
    </source>
</evidence>
<dbReference type="AlphaFoldDB" id="A0A150M4T8"/>
<organism evidence="2 3">
    <name type="scientific">Caldibacillus debilis</name>
    <dbReference type="NCBI Taxonomy" id="301148"/>
    <lineage>
        <taxon>Bacteria</taxon>
        <taxon>Bacillati</taxon>
        <taxon>Bacillota</taxon>
        <taxon>Bacilli</taxon>
        <taxon>Bacillales</taxon>
        <taxon>Bacillaceae</taxon>
        <taxon>Caldibacillus</taxon>
    </lineage>
</organism>
<dbReference type="Proteomes" id="UP000075683">
    <property type="component" value="Unassembled WGS sequence"/>
</dbReference>
<comment type="caution">
    <text evidence="2">The sequence shown here is derived from an EMBL/GenBank/DDBJ whole genome shotgun (WGS) entry which is preliminary data.</text>
</comment>
<accession>A0A150M4T8</accession>
<reference evidence="2 3" key="1">
    <citation type="submission" date="2016-01" db="EMBL/GenBank/DDBJ databases">
        <title>Draft Genome Sequences of Seven Thermophilic Sporeformers Isolated from Foods.</title>
        <authorList>
            <person name="Berendsen E.M."/>
            <person name="Wells-Bennik M.H."/>
            <person name="Krawcyk A.O."/>
            <person name="De Jong A."/>
            <person name="Holsappel S."/>
            <person name="Eijlander R.T."/>
            <person name="Kuipers O.P."/>
        </authorList>
    </citation>
    <scope>NUCLEOTIDE SEQUENCE [LARGE SCALE GENOMIC DNA]</scope>
    <source>
        <strain evidence="2 3">B4135</strain>
    </source>
</reference>
<gene>
    <name evidence="2" type="ORF">B4135_2146</name>
</gene>
<proteinExistence type="predicted"/>
<feature type="region of interest" description="Disordered" evidence="1">
    <location>
        <begin position="94"/>
        <end position="120"/>
    </location>
</feature>
<evidence type="ECO:0000313" key="2">
    <source>
        <dbReference type="EMBL" id="KYD19222.1"/>
    </source>
</evidence>
<dbReference type="EMBL" id="LQYT01000043">
    <property type="protein sequence ID" value="KYD19222.1"/>
    <property type="molecule type" value="Genomic_DNA"/>
</dbReference>
<name>A0A150M4T8_9BACI</name>